<organism evidence="11 12">
    <name type="scientific">Salinivibrio kushneri</name>
    <dbReference type="NCBI Taxonomy" id="1908198"/>
    <lineage>
        <taxon>Bacteria</taxon>
        <taxon>Pseudomonadati</taxon>
        <taxon>Pseudomonadota</taxon>
        <taxon>Gammaproteobacteria</taxon>
        <taxon>Vibrionales</taxon>
        <taxon>Vibrionaceae</taxon>
        <taxon>Salinivibrio</taxon>
    </lineage>
</organism>
<keyword evidence="7 8" id="KW-0472">Membrane</keyword>
<keyword evidence="6 8" id="KW-1133">Transmembrane helix</keyword>
<dbReference type="Pfam" id="PF12704">
    <property type="entry name" value="MacB_PCD"/>
    <property type="match status" value="1"/>
</dbReference>
<feature type="transmembrane region" description="Helical" evidence="8">
    <location>
        <begin position="25"/>
        <end position="48"/>
    </location>
</feature>
<comment type="similarity">
    <text evidence="2">Belongs to the ABC-4 integral membrane protein family. LolC/E subfamily.</text>
</comment>
<feature type="transmembrane region" description="Helical" evidence="8">
    <location>
        <begin position="263"/>
        <end position="284"/>
    </location>
</feature>
<dbReference type="InterPro" id="IPR051447">
    <property type="entry name" value="Lipoprotein-release_system"/>
</dbReference>
<feature type="domain" description="ABC3 transporter permease C-terminal" evidence="9">
    <location>
        <begin position="263"/>
        <end position="387"/>
    </location>
</feature>
<keyword evidence="11" id="KW-0449">Lipoprotein</keyword>
<proteinExistence type="inferred from homology"/>
<evidence type="ECO:0000313" key="12">
    <source>
        <dbReference type="Proteomes" id="UP001164748"/>
    </source>
</evidence>
<dbReference type="PANTHER" id="PTHR30489">
    <property type="entry name" value="LIPOPROTEIN-RELEASING SYSTEM TRANSMEMBRANE PROTEIN LOLE"/>
    <property type="match status" value="1"/>
</dbReference>
<dbReference type="PANTHER" id="PTHR30489:SF8">
    <property type="entry name" value="LIPOPROTEIN-RELEASING SYSTEM TRANSMEMBRANE PROTEIN LOLC"/>
    <property type="match status" value="1"/>
</dbReference>
<evidence type="ECO:0000256" key="4">
    <source>
        <dbReference type="ARBA" id="ARBA00022475"/>
    </source>
</evidence>
<protein>
    <submittedName>
        <fullName evidence="11">Lipoprotein-releasing ABC transporter permease subunit</fullName>
    </submittedName>
</protein>
<accession>A0AA47KIK3</accession>
<dbReference type="InterPro" id="IPR011925">
    <property type="entry name" value="LolCE_TM"/>
</dbReference>
<sequence length="395" mass="42128">MFQPLSVFIGLRYLRGRSADRFGRFVSSMSTAGIAIGVMALITVSSVMNGFEAQLKGRILGVLPHAIIANGQAHPDKTAIEGWPHVIDTAPIQTTDAVIQSRKGLSAGLLEGIDPSAHEPLASHLLQGELSALAAGRYQVIIGRSMASELQLRVGDAVRVMVTSASRFTPIGRIPAQRLFTVAGIFHTGTDVDGQLMLANIDDVARLSGVSPSQANDLRLFLDDPFAITQLKTHADPDTWTDWRVWRGELFQAVKMEKNMMSLMLSLIVIVAAFNIISALIMVVMEKQSEVAILKTLGMQDKDIVAVFIAQGSLSGVLGAAVGGILGVLLSAYINEIMSIFGVSLLGNGLALPVVINPFHVAMVLGLAVVLSVLATLFPAFKAASVHPAEALRYE</sequence>
<comment type="subcellular location">
    <subcellularLocation>
        <location evidence="1">Cell membrane</location>
        <topology evidence="1">Multi-pass membrane protein</topology>
    </subcellularLocation>
</comment>
<evidence type="ECO:0000313" key="11">
    <source>
        <dbReference type="EMBL" id="WBA07640.1"/>
    </source>
</evidence>
<dbReference type="InterPro" id="IPR003838">
    <property type="entry name" value="ABC3_permease_C"/>
</dbReference>
<dbReference type="NCBIfam" id="TIGR02212">
    <property type="entry name" value="lolCE"/>
    <property type="match status" value="1"/>
</dbReference>
<evidence type="ECO:0000256" key="3">
    <source>
        <dbReference type="ARBA" id="ARBA00022448"/>
    </source>
</evidence>
<dbReference type="EMBL" id="CP114588">
    <property type="protein sequence ID" value="WBA07640.1"/>
    <property type="molecule type" value="Genomic_DNA"/>
</dbReference>
<evidence type="ECO:0000259" key="9">
    <source>
        <dbReference type="Pfam" id="PF02687"/>
    </source>
</evidence>
<keyword evidence="5 8" id="KW-0812">Transmembrane</keyword>
<evidence type="ECO:0000259" key="10">
    <source>
        <dbReference type="Pfam" id="PF12704"/>
    </source>
</evidence>
<evidence type="ECO:0000256" key="2">
    <source>
        <dbReference type="ARBA" id="ARBA00005236"/>
    </source>
</evidence>
<dbReference type="GO" id="GO:0042953">
    <property type="term" value="P:lipoprotein transport"/>
    <property type="evidence" value="ECO:0007669"/>
    <property type="project" value="InterPro"/>
</dbReference>
<dbReference type="InterPro" id="IPR025857">
    <property type="entry name" value="MacB_PCD"/>
</dbReference>
<evidence type="ECO:0000256" key="6">
    <source>
        <dbReference type="ARBA" id="ARBA00022989"/>
    </source>
</evidence>
<keyword evidence="4" id="KW-1003">Cell membrane</keyword>
<dbReference type="AlphaFoldDB" id="A0AA47KIK3"/>
<dbReference type="Proteomes" id="UP001164748">
    <property type="component" value="Chromosome"/>
</dbReference>
<feature type="domain" description="MacB-like periplasmic core" evidence="10">
    <location>
        <begin position="28"/>
        <end position="208"/>
    </location>
</feature>
<evidence type="ECO:0000256" key="5">
    <source>
        <dbReference type="ARBA" id="ARBA00022692"/>
    </source>
</evidence>
<evidence type="ECO:0000256" key="8">
    <source>
        <dbReference type="SAM" id="Phobius"/>
    </source>
</evidence>
<feature type="transmembrane region" description="Helical" evidence="8">
    <location>
        <begin position="337"/>
        <end position="356"/>
    </location>
</feature>
<evidence type="ECO:0000256" key="7">
    <source>
        <dbReference type="ARBA" id="ARBA00023136"/>
    </source>
</evidence>
<keyword evidence="3" id="KW-0813">Transport</keyword>
<dbReference type="GO" id="GO:0044874">
    <property type="term" value="P:lipoprotein localization to outer membrane"/>
    <property type="evidence" value="ECO:0007669"/>
    <property type="project" value="TreeGrafter"/>
</dbReference>
<evidence type="ECO:0000256" key="1">
    <source>
        <dbReference type="ARBA" id="ARBA00004651"/>
    </source>
</evidence>
<feature type="transmembrane region" description="Helical" evidence="8">
    <location>
        <begin position="362"/>
        <end position="381"/>
    </location>
</feature>
<feature type="transmembrane region" description="Helical" evidence="8">
    <location>
        <begin position="304"/>
        <end position="330"/>
    </location>
</feature>
<name>A0AA47KIK3_9GAMM</name>
<dbReference type="Pfam" id="PF02687">
    <property type="entry name" value="FtsX"/>
    <property type="match status" value="1"/>
</dbReference>
<dbReference type="RefSeq" id="WP_269578273.1">
    <property type="nucleotide sequence ID" value="NZ_CP114588.1"/>
</dbReference>
<dbReference type="GO" id="GO:0098797">
    <property type="term" value="C:plasma membrane protein complex"/>
    <property type="evidence" value="ECO:0007669"/>
    <property type="project" value="TreeGrafter"/>
</dbReference>
<gene>
    <name evidence="11" type="ORF">N8M53_07110</name>
</gene>
<reference evidence="11" key="1">
    <citation type="submission" date="2022-09" db="EMBL/GenBank/DDBJ databases">
        <authorList>
            <person name="Li Z.-J."/>
        </authorList>
    </citation>
    <scope>NUCLEOTIDE SEQUENCE</scope>
    <source>
        <strain evidence="11">TGB11</strain>
    </source>
</reference>